<sequence length="396" mass="44248">MGDYLLLSVIGMILAFSSLVSSDQLLVVGETKELQVTPSLVVKVKSLNQDLTTLCERIHIRRFSRFNHIHKYAHSLKLIVNASTGGNTSNIHVCFHRDLSIAVGMCPHDQWEKISNGSWIQTMSPFDHKILDVRITSSSKVTLKMSTVEEWFMYRILFFILGSILLSSATTLSTSLTFYSISTLVLGIIFLAMILLIQVLKCLPTGQSSSALFLHSSVVGFGGFIFRYIPGLYQGLLILMGFDQGIPEPLVYFVLVPNLHIMGVFLGSIAVKELVLTEDDSIDTSTSLFVSWSTWIFGSVLILQSSVDLLLGGGALIVVIVMSSRLKKNTRFMTFLVRVHENLMNLLLGIWKKIRDAIGPIVPGFISEFGVKVNFVFFHQKPDEWKFKGSRRVMCV</sequence>
<dbReference type="InterPro" id="IPR019358">
    <property type="entry name" value="NEMP_fam"/>
</dbReference>
<feature type="chain" id="PRO_5044754546" evidence="9">
    <location>
        <begin position="23"/>
        <end position="396"/>
    </location>
</feature>
<evidence type="ECO:0000256" key="9">
    <source>
        <dbReference type="SAM" id="SignalP"/>
    </source>
</evidence>
<feature type="transmembrane region" description="Helical" evidence="8">
    <location>
        <begin position="176"/>
        <end position="200"/>
    </location>
</feature>
<evidence type="ECO:0000256" key="4">
    <source>
        <dbReference type="ARBA" id="ARBA00022729"/>
    </source>
</evidence>
<dbReference type="EMBL" id="JBANAX010000394">
    <property type="protein sequence ID" value="KAL1210330.1"/>
    <property type="molecule type" value="Genomic_DNA"/>
</dbReference>
<comment type="similarity">
    <text evidence="2">Belongs to the NEMP family.</text>
</comment>
<feature type="transmembrane region" description="Helical" evidence="8">
    <location>
        <begin position="151"/>
        <end position="169"/>
    </location>
</feature>
<evidence type="ECO:0000313" key="11">
    <source>
        <dbReference type="Proteomes" id="UP001558713"/>
    </source>
</evidence>
<reference evidence="10 11" key="1">
    <citation type="submission" date="2024-04" db="EMBL/GenBank/DDBJ databases">
        <title>Genome assembly C_amara_ONT_v2.</title>
        <authorList>
            <person name="Yant L."/>
            <person name="Moore C."/>
            <person name="Slenker M."/>
        </authorList>
    </citation>
    <scope>NUCLEOTIDE SEQUENCE [LARGE SCALE GENOMIC DNA]</scope>
    <source>
        <tissue evidence="10">Leaf</tissue>
    </source>
</reference>
<dbReference type="Proteomes" id="UP001558713">
    <property type="component" value="Unassembled WGS sequence"/>
</dbReference>
<feature type="signal peptide" evidence="9">
    <location>
        <begin position="1"/>
        <end position="22"/>
    </location>
</feature>
<accession>A0ABD1B8C5</accession>
<dbReference type="PANTHER" id="PTHR31587:SF4">
    <property type="entry name" value="TRANSMEMBRANE PROTEIN (DUF2215)"/>
    <property type="match status" value="1"/>
</dbReference>
<feature type="transmembrane region" description="Helical" evidence="8">
    <location>
        <begin position="295"/>
        <end position="321"/>
    </location>
</feature>
<evidence type="ECO:0000256" key="8">
    <source>
        <dbReference type="SAM" id="Phobius"/>
    </source>
</evidence>
<keyword evidence="3 8" id="KW-0812">Transmembrane</keyword>
<evidence type="ECO:0000313" key="10">
    <source>
        <dbReference type="EMBL" id="KAL1210330.1"/>
    </source>
</evidence>
<dbReference type="PANTHER" id="PTHR31587">
    <property type="entry name" value="TRANSMEMBRANE PROTEIN (DUF2215)"/>
    <property type="match status" value="1"/>
</dbReference>
<protein>
    <submittedName>
        <fullName evidence="10">Uncharacterized protein</fullName>
    </submittedName>
</protein>
<keyword evidence="7" id="KW-0539">Nucleus</keyword>
<evidence type="ECO:0000256" key="3">
    <source>
        <dbReference type="ARBA" id="ARBA00022692"/>
    </source>
</evidence>
<dbReference type="Pfam" id="PF10225">
    <property type="entry name" value="NEMP"/>
    <property type="match status" value="1"/>
</dbReference>
<keyword evidence="4 9" id="KW-0732">Signal</keyword>
<gene>
    <name evidence="10" type="ORF">V5N11_006664</name>
</gene>
<keyword evidence="5 8" id="KW-1133">Transmembrane helix</keyword>
<feature type="transmembrane region" description="Helical" evidence="8">
    <location>
        <begin position="250"/>
        <end position="271"/>
    </location>
</feature>
<dbReference type="AlphaFoldDB" id="A0ABD1B8C5"/>
<evidence type="ECO:0000256" key="6">
    <source>
        <dbReference type="ARBA" id="ARBA00023136"/>
    </source>
</evidence>
<name>A0ABD1B8C5_CARAN</name>
<organism evidence="10 11">
    <name type="scientific">Cardamine amara subsp. amara</name>
    <dbReference type="NCBI Taxonomy" id="228776"/>
    <lineage>
        <taxon>Eukaryota</taxon>
        <taxon>Viridiplantae</taxon>
        <taxon>Streptophyta</taxon>
        <taxon>Embryophyta</taxon>
        <taxon>Tracheophyta</taxon>
        <taxon>Spermatophyta</taxon>
        <taxon>Magnoliopsida</taxon>
        <taxon>eudicotyledons</taxon>
        <taxon>Gunneridae</taxon>
        <taxon>Pentapetalae</taxon>
        <taxon>rosids</taxon>
        <taxon>malvids</taxon>
        <taxon>Brassicales</taxon>
        <taxon>Brassicaceae</taxon>
        <taxon>Cardamineae</taxon>
        <taxon>Cardamine</taxon>
    </lineage>
</organism>
<comment type="caution">
    <text evidence="10">The sequence shown here is derived from an EMBL/GenBank/DDBJ whole genome shotgun (WGS) entry which is preliminary data.</text>
</comment>
<proteinExistence type="inferred from homology"/>
<evidence type="ECO:0000256" key="7">
    <source>
        <dbReference type="ARBA" id="ARBA00023242"/>
    </source>
</evidence>
<evidence type="ECO:0000256" key="1">
    <source>
        <dbReference type="ARBA" id="ARBA00004575"/>
    </source>
</evidence>
<dbReference type="GO" id="GO:0005637">
    <property type="term" value="C:nuclear inner membrane"/>
    <property type="evidence" value="ECO:0007669"/>
    <property type="project" value="UniProtKB-SubCell"/>
</dbReference>
<comment type="subcellular location">
    <subcellularLocation>
        <location evidence="1">Nucleus inner membrane</location>
        <topology evidence="1">Multi-pass membrane protein</topology>
        <orientation evidence="1">Nucleoplasmic side</orientation>
    </subcellularLocation>
</comment>
<evidence type="ECO:0000256" key="2">
    <source>
        <dbReference type="ARBA" id="ARBA00005748"/>
    </source>
</evidence>
<keyword evidence="11" id="KW-1185">Reference proteome</keyword>
<evidence type="ECO:0000256" key="5">
    <source>
        <dbReference type="ARBA" id="ARBA00022989"/>
    </source>
</evidence>
<keyword evidence="6 8" id="KW-0472">Membrane</keyword>